<dbReference type="AlphaFoldDB" id="A0A5E6WHQ5"/>
<dbReference type="RefSeq" id="WP_150718309.1">
    <property type="nucleotide sequence ID" value="NZ_CABVGY010000032.1"/>
</dbReference>
<reference evidence="1 2" key="1">
    <citation type="submission" date="2019-09" db="EMBL/GenBank/DDBJ databases">
        <authorList>
            <person name="Chandra G."/>
            <person name="Truman W A."/>
        </authorList>
    </citation>
    <scope>NUCLEOTIDE SEQUENCE [LARGE SCALE GENOMIC DNA]</scope>
    <source>
        <strain evidence="1">PS659</strain>
    </source>
</reference>
<evidence type="ECO:0000313" key="2">
    <source>
        <dbReference type="Proteomes" id="UP000326729"/>
    </source>
</evidence>
<dbReference type="OrthoDB" id="2618657at2"/>
<proteinExistence type="predicted"/>
<sequence length="82" mass="9500">MKHRKGISCSRSMVLTTCPKRRRDGTQEVMKIRRGIREVAGDVEGTDVDGFMSVPEEIAWITQLNTLEQALEFKTWLEQFEQ</sequence>
<organism evidence="1 2">
    <name type="scientific">Pseudomonas fluorescens</name>
    <dbReference type="NCBI Taxonomy" id="294"/>
    <lineage>
        <taxon>Bacteria</taxon>
        <taxon>Pseudomonadati</taxon>
        <taxon>Pseudomonadota</taxon>
        <taxon>Gammaproteobacteria</taxon>
        <taxon>Pseudomonadales</taxon>
        <taxon>Pseudomonadaceae</taxon>
        <taxon>Pseudomonas</taxon>
    </lineage>
</organism>
<evidence type="ECO:0000313" key="1">
    <source>
        <dbReference type="EMBL" id="VVN28226.1"/>
    </source>
</evidence>
<accession>A0A5E6WHQ5</accession>
<protein>
    <submittedName>
        <fullName evidence="1">Uncharacterized protein</fullName>
    </submittedName>
</protein>
<gene>
    <name evidence="1" type="ORF">PS659_04737</name>
</gene>
<dbReference type="EMBL" id="CABVGY010000032">
    <property type="protein sequence ID" value="VVN28226.1"/>
    <property type="molecule type" value="Genomic_DNA"/>
</dbReference>
<name>A0A5E6WHQ5_PSEFL</name>
<dbReference type="Proteomes" id="UP000326729">
    <property type="component" value="Unassembled WGS sequence"/>
</dbReference>